<evidence type="ECO:0000256" key="2">
    <source>
        <dbReference type="ARBA" id="ARBA00022771"/>
    </source>
</evidence>
<keyword evidence="3" id="KW-0862">Zinc</keyword>
<reference evidence="5 6" key="1">
    <citation type="journal article" date="2016" name="Fungal Biol.">
        <title>The genome of Xylona heveae provides a window into fungal endophytism.</title>
        <authorList>
            <person name="Gazis R."/>
            <person name="Kuo A."/>
            <person name="Riley R."/>
            <person name="LaButti K."/>
            <person name="Lipzen A."/>
            <person name="Lin J."/>
            <person name="Amirebrahimi M."/>
            <person name="Hesse C.N."/>
            <person name="Spatafora J.W."/>
            <person name="Henrissat B."/>
            <person name="Hainaut M."/>
            <person name="Grigoriev I.V."/>
            <person name="Hibbett D.S."/>
        </authorList>
    </citation>
    <scope>NUCLEOTIDE SEQUENCE [LARGE SCALE GENOMIC DNA]</scope>
    <source>
        <strain evidence="5 6">TC161</strain>
    </source>
</reference>
<feature type="region of interest" description="Disordered" evidence="4">
    <location>
        <begin position="891"/>
        <end position="919"/>
    </location>
</feature>
<dbReference type="GO" id="GO:0008270">
    <property type="term" value="F:zinc ion binding"/>
    <property type="evidence" value="ECO:0007669"/>
    <property type="project" value="UniProtKB-KW"/>
</dbReference>
<dbReference type="GeneID" id="28894721"/>
<feature type="compositionally biased region" description="Polar residues" evidence="4">
    <location>
        <begin position="891"/>
        <end position="906"/>
    </location>
</feature>
<evidence type="ECO:0008006" key="7">
    <source>
        <dbReference type="Google" id="ProtNLM"/>
    </source>
</evidence>
<evidence type="ECO:0000256" key="4">
    <source>
        <dbReference type="SAM" id="MobiDB-lite"/>
    </source>
</evidence>
<sequence>MAEQCWRNGAEPQQHSISGSLLTETLFKPSAPPFQPGQIAVNGELYSGLPIQEAYVPYPPHPADLALLSENPHSKALQHVPNPSASSSSGILYAEHSPSARNSDRNYLQYPYHMDWISHSGALGSRSQSTTSLREKMLKALQRNSEFFIPMSNNQFAERRGNPSRSPRNGAGGQEVIERYQQAGQTKIEDSIRRSGLTAGLKELALERLRRNAHTADDNLPHISRSSPLEIVAPNPRRRTHIRLIEEGNRVSDSIVRECHVQSPEGHSSLPFATRVGCANEKSNARQQSMTNSESVRHHYVMRNERTNTPPAPGYPHGPSILSPLFRPEPENSSPFPPLELESSKNNVRSLTNDEPVSATINAHHQGSMDDVRPGSVNEQGLFPMAAHPKSAYEKAKAVVGVGQFTAVSQAPDNRPNQKSGDRHASKPNLVALSQLSMPNEINSREKRLIYDRVNMTNLPKRILGFRSCMDCLYSSNWLIRPCKHLICTSCASFWFDDRNQNSGRYFCGFCFAKMNKIEPVQTTKAPRIHSIAEESLGLTSKPPPRMVPRINNSRIAYDSLLSQGFASATVHNHPFVNHPPESVDMSDQSRSPPRPALGLSSNLPTSRTSLAPLGSYPEHRSTKRVMVAAGANHGFPQAAEQLETSTTEASLITGMKTASTLDAASASRLPTLDHMPVYAPSSHTAFGPYFTSPPEISIYPSQPNTLYPTHANTMYPRAGHNWIAHSNIPDVHGFPQPHGGGWHYLAPEELTLPVSLGGTFMAPAASQNQRLPGFISPPAFHSLNYPPSTVSLANGDQGQLQNFGHLQQNVASRFPLPVAEIPIDSLQQSVGPYSRSIPSIPSQTNRGSHLEHGDVVSMGHAMDPEHASGSTASVISSQVGSTSYLSGPASTFAGGTQTHDSTSKSPHGYAKSSFTPKSVAPVPVTSAVPIGSVRNQDAPLPRLISYEQACHDAPFVELVRRTKPAEWGVIKISNVRQYIDRARFGSQLNAFRVLTRVRFHTLPPNPRYMLSLAAMPRPSLQI</sequence>
<proteinExistence type="predicted"/>
<dbReference type="Proteomes" id="UP000076632">
    <property type="component" value="Unassembled WGS sequence"/>
</dbReference>
<keyword evidence="1" id="KW-0479">Metal-binding</keyword>
<dbReference type="PROSITE" id="PS00518">
    <property type="entry name" value="ZF_RING_1"/>
    <property type="match status" value="1"/>
</dbReference>
<name>A0A165FG66_XYLHT</name>
<feature type="compositionally biased region" description="Polar residues" evidence="4">
    <location>
        <begin position="81"/>
        <end position="90"/>
    </location>
</feature>
<dbReference type="AlphaFoldDB" id="A0A165FG66"/>
<dbReference type="InParanoid" id="A0A165FG66"/>
<evidence type="ECO:0000313" key="5">
    <source>
        <dbReference type="EMBL" id="KZF20938.1"/>
    </source>
</evidence>
<keyword evidence="2" id="KW-0863">Zinc-finger</keyword>
<feature type="region of interest" description="Disordered" evidence="4">
    <location>
        <begin position="75"/>
        <end position="97"/>
    </location>
</feature>
<evidence type="ECO:0000256" key="3">
    <source>
        <dbReference type="ARBA" id="ARBA00022833"/>
    </source>
</evidence>
<feature type="compositionally biased region" description="Polar residues" evidence="4">
    <location>
        <begin position="408"/>
        <end position="419"/>
    </location>
</feature>
<protein>
    <recommendedName>
        <fullName evidence="7">RING-type domain-containing protein</fullName>
    </recommendedName>
</protein>
<dbReference type="InterPro" id="IPR017907">
    <property type="entry name" value="Znf_RING_CS"/>
</dbReference>
<dbReference type="EMBL" id="KV407462">
    <property type="protein sequence ID" value="KZF20938.1"/>
    <property type="molecule type" value="Genomic_DNA"/>
</dbReference>
<accession>A0A165FG66</accession>
<keyword evidence="6" id="KW-1185">Reference proteome</keyword>
<feature type="region of interest" description="Disordered" evidence="4">
    <location>
        <begin position="305"/>
        <end position="347"/>
    </location>
</feature>
<feature type="compositionally biased region" description="Polar residues" evidence="4">
    <location>
        <begin position="600"/>
        <end position="610"/>
    </location>
</feature>
<feature type="region of interest" description="Disordered" evidence="4">
    <location>
        <begin position="408"/>
        <end position="428"/>
    </location>
</feature>
<evidence type="ECO:0000313" key="6">
    <source>
        <dbReference type="Proteomes" id="UP000076632"/>
    </source>
</evidence>
<gene>
    <name evidence="5" type="ORF">L228DRAFT_182785</name>
</gene>
<organism evidence="5 6">
    <name type="scientific">Xylona heveae (strain CBS 132557 / TC161)</name>
    <dbReference type="NCBI Taxonomy" id="1328760"/>
    <lineage>
        <taxon>Eukaryota</taxon>
        <taxon>Fungi</taxon>
        <taxon>Dikarya</taxon>
        <taxon>Ascomycota</taxon>
        <taxon>Pezizomycotina</taxon>
        <taxon>Xylonomycetes</taxon>
        <taxon>Xylonales</taxon>
        <taxon>Xylonaceae</taxon>
        <taxon>Xylona</taxon>
    </lineage>
</organism>
<dbReference type="RefSeq" id="XP_018186493.1">
    <property type="nucleotide sequence ID" value="XM_018329584.1"/>
</dbReference>
<feature type="region of interest" description="Disordered" evidence="4">
    <location>
        <begin position="572"/>
        <end position="617"/>
    </location>
</feature>
<evidence type="ECO:0000256" key="1">
    <source>
        <dbReference type="ARBA" id="ARBA00022723"/>
    </source>
</evidence>